<evidence type="ECO:0000256" key="1">
    <source>
        <dbReference type="ARBA" id="ARBA00004496"/>
    </source>
</evidence>
<comment type="subcellular location">
    <subcellularLocation>
        <location evidence="1 8">Cytoplasm</location>
    </subcellularLocation>
</comment>
<dbReference type="GO" id="GO:0032267">
    <property type="term" value="F:tRNA(Ile)-lysidine synthase activity"/>
    <property type="evidence" value="ECO:0007669"/>
    <property type="project" value="UniProtKB-EC"/>
</dbReference>
<dbReference type="SUPFAM" id="SSF56037">
    <property type="entry name" value="PheT/TilS domain"/>
    <property type="match status" value="1"/>
</dbReference>
<dbReference type="InterPro" id="IPR011063">
    <property type="entry name" value="TilS/TtcA_N"/>
</dbReference>
<comment type="caution">
    <text evidence="10">The sequence shown here is derived from an EMBL/GenBank/DDBJ whole genome shotgun (WGS) entry which is preliminary data.</text>
</comment>
<evidence type="ECO:0000256" key="8">
    <source>
        <dbReference type="HAMAP-Rule" id="MF_01161"/>
    </source>
</evidence>
<dbReference type="EC" id="6.3.4.19" evidence="8"/>
<dbReference type="Gene3D" id="3.40.50.620">
    <property type="entry name" value="HUPs"/>
    <property type="match status" value="1"/>
</dbReference>
<dbReference type="InterPro" id="IPR014729">
    <property type="entry name" value="Rossmann-like_a/b/a_fold"/>
</dbReference>
<evidence type="ECO:0000259" key="9">
    <source>
        <dbReference type="SMART" id="SM00977"/>
    </source>
</evidence>
<dbReference type="InterPro" id="IPR012094">
    <property type="entry name" value="tRNA_Ile_lys_synt"/>
</dbReference>
<dbReference type="SUPFAM" id="SSF52402">
    <property type="entry name" value="Adenine nucleotide alpha hydrolases-like"/>
    <property type="match status" value="1"/>
</dbReference>
<comment type="domain">
    <text evidence="8">The N-terminal region contains the highly conserved SGGXDS motif, predicted to be a P-loop motif involved in ATP binding.</text>
</comment>
<dbReference type="InterPro" id="IPR012796">
    <property type="entry name" value="Lysidine-tRNA-synth_C"/>
</dbReference>
<dbReference type="Gene3D" id="3.30.465.60">
    <property type="match status" value="1"/>
</dbReference>
<dbReference type="Proteomes" id="UP001418796">
    <property type="component" value="Unassembled WGS sequence"/>
</dbReference>
<dbReference type="Pfam" id="PF01171">
    <property type="entry name" value="ATP_bind_3"/>
    <property type="match status" value="1"/>
</dbReference>
<dbReference type="Pfam" id="PF11734">
    <property type="entry name" value="TilS_C"/>
    <property type="match status" value="1"/>
</dbReference>
<comment type="similarity">
    <text evidence="8">Belongs to the tRNA(Ile)-lysidine synthase family.</text>
</comment>
<keyword evidence="4 8" id="KW-0819">tRNA processing</keyword>
<keyword evidence="11" id="KW-1185">Reference proteome</keyword>
<dbReference type="SMART" id="SM00977">
    <property type="entry name" value="TilS_C"/>
    <property type="match status" value="1"/>
</dbReference>
<evidence type="ECO:0000256" key="2">
    <source>
        <dbReference type="ARBA" id="ARBA00022490"/>
    </source>
</evidence>
<evidence type="ECO:0000256" key="3">
    <source>
        <dbReference type="ARBA" id="ARBA00022598"/>
    </source>
</evidence>
<dbReference type="NCBIfam" id="TIGR02432">
    <property type="entry name" value="lysidine_TilS_N"/>
    <property type="match status" value="1"/>
</dbReference>
<dbReference type="SUPFAM" id="SSF82829">
    <property type="entry name" value="MesJ substrate recognition domain-like"/>
    <property type="match status" value="1"/>
</dbReference>
<dbReference type="PANTHER" id="PTHR43033">
    <property type="entry name" value="TRNA(ILE)-LYSIDINE SYNTHASE-RELATED"/>
    <property type="match status" value="1"/>
</dbReference>
<gene>
    <name evidence="8 10" type="primary">tilS</name>
    <name evidence="10" type="ORF">MKY91_00525</name>
</gene>
<dbReference type="HAMAP" id="MF_01161">
    <property type="entry name" value="tRNA_Ile_lys_synt"/>
    <property type="match status" value="1"/>
</dbReference>
<keyword evidence="6 8" id="KW-0067">ATP-binding</keyword>
<comment type="function">
    <text evidence="8">Ligates lysine onto the cytidine present at position 34 of the AUA codon-specific tRNA(Ile) that contains the anticodon CAU, in an ATP-dependent manner. Cytidine is converted to lysidine, thus changing the amino acid specificity of the tRNA from methionine to isoleucine.</text>
</comment>
<evidence type="ECO:0000313" key="10">
    <source>
        <dbReference type="EMBL" id="MEN0641665.1"/>
    </source>
</evidence>
<feature type="domain" description="Lysidine-tRNA(Ile) synthetase C-terminal" evidence="9">
    <location>
        <begin position="383"/>
        <end position="456"/>
    </location>
</feature>
<reference evidence="10 11" key="1">
    <citation type="submission" date="2024-03" db="EMBL/GenBank/DDBJ databases">
        <title>Bacilli Hybrid Assemblies.</title>
        <authorList>
            <person name="Kovac J."/>
        </authorList>
    </citation>
    <scope>NUCLEOTIDE SEQUENCE [LARGE SCALE GENOMIC DNA]</scope>
    <source>
        <strain evidence="10 11">FSL R7-0666</strain>
    </source>
</reference>
<evidence type="ECO:0000313" key="11">
    <source>
        <dbReference type="Proteomes" id="UP001418796"/>
    </source>
</evidence>
<dbReference type="InterPro" id="IPR012795">
    <property type="entry name" value="tRNA_Ile_lys_synt_N"/>
</dbReference>
<dbReference type="CDD" id="cd01992">
    <property type="entry name" value="TilS_N"/>
    <property type="match status" value="1"/>
</dbReference>
<keyword evidence="5 8" id="KW-0547">Nucleotide-binding</keyword>
<evidence type="ECO:0000256" key="6">
    <source>
        <dbReference type="ARBA" id="ARBA00022840"/>
    </source>
</evidence>
<dbReference type="InterPro" id="IPR015262">
    <property type="entry name" value="tRNA_Ile_lys_synt_subst-bd"/>
</dbReference>
<evidence type="ECO:0000256" key="5">
    <source>
        <dbReference type="ARBA" id="ARBA00022741"/>
    </source>
</evidence>
<evidence type="ECO:0000256" key="7">
    <source>
        <dbReference type="ARBA" id="ARBA00048539"/>
    </source>
</evidence>
<dbReference type="EMBL" id="JBCITK010000001">
    <property type="protein sequence ID" value="MEN0641665.1"/>
    <property type="molecule type" value="Genomic_DNA"/>
</dbReference>
<dbReference type="Pfam" id="PF09179">
    <property type="entry name" value="TilS"/>
    <property type="match status" value="1"/>
</dbReference>
<accession>A0ABU9VCQ1</accession>
<dbReference type="PANTHER" id="PTHR43033:SF1">
    <property type="entry name" value="TRNA(ILE)-LYSIDINE SYNTHASE-RELATED"/>
    <property type="match status" value="1"/>
</dbReference>
<organism evidence="10 11">
    <name type="scientific">Alkalicoccobacillus gibsonii</name>
    <dbReference type="NCBI Taxonomy" id="79881"/>
    <lineage>
        <taxon>Bacteria</taxon>
        <taxon>Bacillati</taxon>
        <taxon>Bacillota</taxon>
        <taxon>Bacilli</taxon>
        <taxon>Bacillales</taxon>
        <taxon>Bacillaceae</taxon>
        <taxon>Alkalicoccobacillus</taxon>
    </lineage>
</organism>
<proteinExistence type="inferred from homology"/>
<feature type="binding site" evidence="8">
    <location>
        <begin position="28"/>
        <end position="33"/>
    </location>
    <ligand>
        <name>ATP</name>
        <dbReference type="ChEBI" id="CHEBI:30616"/>
    </ligand>
</feature>
<protein>
    <recommendedName>
        <fullName evidence="8">tRNA(Ile)-lysidine synthase</fullName>
        <ecNumber evidence="8">6.3.4.19</ecNumber>
    </recommendedName>
    <alternativeName>
        <fullName evidence="8">tRNA(Ile)-2-lysyl-cytidine synthase</fullName>
    </alternativeName>
    <alternativeName>
        <fullName evidence="8">tRNA(Ile)-lysidine synthetase</fullName>
    </alternativeName>
</protein>
<keyword evidence="2 8" id="KW-0963">Cytoplasm</keyword>
<dbReference type="NCBIfam" id="TIGR02433">
    <property type="entry name" value="lysidine_TilS_C"/>
    <property type="match status" value="1"/>
</dbReference>
<evidence type="ECO:0000256" key="4">
    <source>
        <dbReference type="ARBA" id="ARBA00022694"/>
    </source>
</evidence>
<keyword evidence="3 8" id="KW-0436">Ligase</keyword>
<sequence>MNIEESVHTFIKHTQMGIEGQHIVIAVSGGPDSMALLHFLYKERQKYNIRITAAHINHQLRGDESDQDEHLVRAYCEQAGIAFISQRVDVKRYAQEQRIGSSLAARELRYSQLERILDKVKGGYLAVAHHGDDQIETVLMKLVRSANALQKPGMEAVRPFHQAILIRPFLSLSKVDIVAYCEENRIPYRIDSSNASSAYTRNRFREVILPFVTEENPNIHMHVQRYQEWLSEDQDFLNGLAEEAMKQVVLDKREQIVTISIDLFLSVALPLQRRMIHLILNYLYKKSARITSVHIEQTLTMLGANNPSATLELADGLKVNREYNRCHFVRNEQNELNQITKELKVPGKVFHSLGEVSASSVSQEEPVGPHEVLLDLDSVQMPLSVRVTLPGDRINALGMDGTKKLNRLFIDRKLPKSLRSEWPIVTDANGCIIWVPYLQRSRIAVVTEKTKNIVKLTFLRN</sequence>
<name>A0ABU9VCQ1_9BACI</name>
<comment type="catalytic activity">
    <reaction evidence="7 8">
        <text>cytidine(34) in tRNA(Ile2) + L-lysine + ATP = lysidine(34) in tRNA(Ile2) + AMP + diphosphate + H(+)</text>
        <dbReference type="Rhea" id="RHEA:43744"/>
        <dbReference type="Rhea" id="RHEA-COMP:10625"/>
        <dbReference type="Rhea" id="RHEA-COMP:10670"/>
        <dbReference type="ChEBI" id="CHEBI:15378"/>
        <dbReference type="ChEBI" id="CHEBI:30616"/>
        <dbReference type="ChEBI" id="CHEBI:32551"/>
        <dbReference type="ChEBI" id="CHEBI:33019"/>
        <dbReference type="ChEBI" id="CHEBI:82748"/>
        <dbReference type="ChEBI" id="CHEBI:83665"/>
        <dbReference type="ChEBI" id="CHEBI:456215"/>
        <dbReference type="EC" id="6.3.4.19"/>
    </reaction>
</comment>
<dbReference type="RefSeq" id="WP_343128909.1">
    <property type="nucleotide sequence ID" value="NZ_JBCITK010000001.1"/>
</dbReference>